<evidence type="ECO:0000313" key="3">
    <source>
        <dbReference type="Proteomes" id="UP001236014"/>
    </source>
</evidence>
<reference evidence="2 3" key="1">
    <citation type="submission" date="2023-06" db="EMBL/GenBank/DDBJ databases">
        <authorList>
            <person name="Oyuntsetseg B."/>
            <person name="Kim S.B."/>
        </authorList>
    </citation>
    <scope>NUCLEOTIDE SEQUENCE [LARGE SCALE GENOMIC DNA]</scope>
    <source>
        <strain evidence="2 3">2-15</strain>
    </source>
</reference>
<dbReference type="Gene3D" id="3.30.750.24">
    <property type="entry name" value="STAS domain"/>
    <property type="match status" value="1"/>
</dbReference>
<evidence type="ECO:0000259" key="1">
    <source>
        <dbReference type="PROSITE" id="PS50801"/>
    </source>
</evidence>
<dbReference type="Pfam" id="PF01740">
    <property type="entry name" value="STAS"/>
    <property type="match status" value="1"/>
</dbReference>
<gene>
    <name evidence="2" type="ORF">QRX50_29350</name>
</gene>
<dbReference type="CDD" id="cd07043">
    <property type="entry name" value="STAS_anti-anti-sigma_factors"/>
    <property type="match status" value="1"/>
</dbReference>
<dbReference type="SUPFAM" id="SSF52091">
    <property type="entry name" value="SpoIIaa-like"/>
    <property type="match status" value="1"/>
</dbReference>
<dbReference type="PROSITE" id="PS50801">
    <property type="entry name" value="STAS"/>
    <property type="match status" value="1"/>
</dbReference>
<dbReference type="EMBL" id="CP127294">
    <property type="protein sequence ID" value="WIX75601.1"/>
    <property type="molecule type" value="Genomic_DNA"/>
</dbReference>
<keyword evidence="3" id="KW-1185">Reference proteome</keyword>
<proteinExistence type="predicted"/>
<organism evidence="2 3">
    <name type="scientific">Amycolatopsis carbonis</name>
    <dbReference type="NCBI Taxonomy" id="715471"/>
    <lineage>
        <taxon>Bacteria</taxon>
        <taxon>Bacillati</taxon>
        <taxon>Actinomycetota</taxon>
        <taxon>Actinomycetes</taxon>
        <taxon>Pseudonocardiales</taxon>
        <taxon>Pseudonocardiaceae</taxon>
        <taxon>Amycolatopsis</taxon>
    </lineage>
</organism>
<dbReference type="KEGG" id="acab:QRX50_29350"/>
<sequence length="79" mass="8647">MLTTPQLQVAIREALRDAPTVLVLDLTEVAFFSSAAIRAVIEARDATGDHIELRLAGGHYLARTLADVPSRRIRPGREP</sequence>
<name>A0A9Y2IAB8_9PSEU</name>
<dbReference type="Proteomes" id="UP001236014">
    <property type="component" value="Chromosome"/>
</dbReference>
<dbReference type="InterPro" id="IPR002645">
    <property type="entry name" value="STAS_dom"/>
</dbReference>
<protein>
    <submittedName>
        <fullName evidence="2">STAS domain-containing protein</fullName>
    </submittedName>
</protein>
<dbReference type="RefSeq" id="WP_285966366.1">
    <property type="nucleotide sequence ID" value="NZ_CP127294.1"/>
</dbReference>
<evidence type="ECO:0000313" key="2">
    <source>
        <dbReference type="EMBL" id="WIX75601.1"/>
    </source>
</evidence>
<accession>A0A9Y2IAB8</accession>
<dbReference type="InterPro" id="IPR036513">
    <property type="entry name" value="STAS_dom_sf"/>
</dbReference>
<feature type="domain" description="STAS" evidence="1">
    <location>
        <begin position="1"/>
        <end position="57"/>
    </location>
</feature>
<dbReference type="AlphaFoldDB" id="A0A9Y2IAB8"/>